<dbReference type="InterPro" id="IPR002731">
    <property type="entry name" value="ATPase_BadF"/>
</dbReference>
<dbReference type="GO" id="GO:0016301">
    <property type="term" value="F:kinase activity"/>
    <property type="evidence" value="ECO:0007669"/>
    <property type="project" value="UniProtKB-KW"/>
</dbReference>
<sequence>MNYYMGVDAGGSKTHCLIVNASGEPCGIGISGNGNHQTNARAEHEIAVACAQALNEAGLRQDEIAFAYFGLAGADREPDYRVLRPMIARLQYPRTDIACDTMIAMRAGSQASHGAVVISGTGFNAAARNRDGQELQYGGFGYLFGDGQGSGRDLANLSFRAAVRAWDLRGPQTLLQELVLRSTGFSSIPEVLDAMLDEGYEPPLQLAEQVFIAAEAGDAVAEGILREQGTELGNAAAALIRRLDMEEDHFDLVLGGSILSKSRTDLMRESLAKRVHETAPYARIRRIEMEPVVGAVLSAMDRDGYAPQAEAVERLKKIMIADRKGERES</sequence>
<dbReference type="InterPro" id="IPR043129">
    <property type="entry name" value="ATPase_NBD"/>
</dbReference>
<evidence type="ECO:0000313" key="3">
    <source>
        <dbReference type="Proteomes" id="UP000678895"/>
    </source>
</evidence>
<dbReference type="SUPFAM" id="SSF53067">
    <property type="entry name" value="Actin-like ATPase domain"/>
    <property type="match status" value="2"/>
</dbReference>
<dbReference type="PANTHER" id="PTHR43190">
    <property type="entry name" value="N-ACETYL-D-GLUCOSAMINE KINASE"/>
    <property type="match status" value="1"/>
</dbReference>
<keyword evidence="2" id="KW-0418">Kinase</keyword>
<dbReference type="PANTHER" id="PTHR43190:SF3">
    <property type="entry name" value="N-ACETYL-D-GLUCOSAMINE KINASE"/>
    <property type="match status" value="1"/>
</dbReference>
<proteinExistence type="predicted"/>
<dbReference type="Proteomes" id="UP000678895">
    <property type="component" value="Unassembled WGS sequence"/>
</dbReference>
<evidence type="ECO:0000313" key="2">
    <source>
        <dbReference type="EMBL" id="GIO41144.1"/>
    </source>
</evidence>
<evidence type="ECO:0000259" key="1">
    <source>
        <dbReference type="Pfam" id="PF01869"/>
    </source>
</evidence>
<keyword evidence="2" id="KW-0808">Transferase</keyword>
<dbReference type="Gene3D" id="3.30.420.40">
    <property type="match status" value="2"/>
</dbReference>
<dbReference type="CDD" id="cd24007">
    <property type="entry name" value="ASKHA_NBD_eukNAGK-like"/>
    <property type="match status" value="1"/>
</dbReference>
<dbReference type="RefSeq" id="WP_301625163.1">
    <property type="nucleotide sequence ID" value="NZ_BORS01000002.1"/>
</dbReference>
<dbReference type="EMBL" id="BORS01000002">
    <property type="protein sequence ID" value="GIO41144.1"/>
    <property type="molecule type" value="Genomic_DNA"/>
</dbReference>
<feature type="domain" description="ATPase BadF/BadG/BcrA/BcrD type" evidence="1">
    <location>
        <begin position="6"/>
        <end position="299"/>
    </location>
</feature>
<accession>A0A919XZW6</accession>
<dbReference type="AlphaFoldDB" id="A0A919XZW6"/>
<organism evidence="2 3">
    <name type="scientific">Paenibacillus apis</name>
    <dbReference type="NCBI Taxonomy" id="1792174"/>
    <lineage>
        <taxon>Bacteria</taxon>
        <taxon>Bacillati</taxon>
        <taxon>Bacillota</taxon>
        <taxon>Bacilli</taxon>
        <taxon>Bacillales</taxon>
        <taxon>Paenibacillaceae</taxon>
        <taxon>Paenibacillus</taxon>
    </lineage>
</organism>
<comment type="caution">
    <text evidence="2">The sequence shown here is derived from an EMBL/GenBank/DDBJ whole genome shotgun (WGS) entry which is preliminary data.</text>
</comment>
<dbReference type="Pfam" id="PF01869">
    <property type="entry name" value="BcrAD_BadFG"/>
    <property type="match status" value="1"/>
</dbReference>
<protein>
    <submittedName>
        <fullName evidence="2">Kinase</fullName>
    </submittedName>
</protein>
<reference evidence="2" key="1">
    <citation type="submission" date="2021-03" db="EMBL/GenBank/DDBJ databases">
        <title>Antimicrobial resistance genes in bacteria isolated from Japanese honey, and their potential for conferring macrolide and lincosamide resistance in the American foulbrood pathogen Paenibacillus larvae.</title>
        <authorList>
            <person name="Okamoto M."/>
            <person name="Kumagai M."/>
            <person name="Kanamori H."/>
            <person name="Takamatsu D."/>
        </authorList>
    </citation>
    <scope>NUCLEOTIDE SEQUENCE</scope>
    <source>
        <strain evidence="2">J41TS4</strain>
    </source>
</reference>
<keyword evidence="3" id="KW-1185">Reference proteome</keyword>
<dbReference type="InterPro" id="IPR052519">
    <property type="entry name" value="Euk-type_GlcNAc_Kinase"/>
</dbReference>
<gene>
    <name evidence="2" type="ORF">J41TS4_09020</name>
</gene>
<name>A0A919XZW6_9BACL</name>